<dbReference type="GO" id="GO:0005507">
    <property type="term" value="F:copper ion binding"/>
    <property type="evidence" value="ECO:0007669"/>
    <property type="project" value="InterPro"/>
</dbReference>
<dbReference type="EMBL" id="JAOB01000026">
    <property type="protein sequence ID" value="EUA65783.1"/>
    <property type="molecule type" value="Genomic_DNA"/>
</dbReference>
<dbReference type="PATRIC" id="fig|1299334.3.peg.2350"/>
<evidence type="ECO:0000259" key="2">
    <source>
        <dbReference type="PROSITE" id="PS50857"/>
    </source>
</evidence>
<name>X8DDK7_MYCXE</name>
<gene>
    <name evidence="3" type="ORF">I553_8190</name>
</gene>
<evidence type="ECO:0000313" key="3">
    <source>
        <dbReference type="EMBL" id="EUA65783.1"/>
    </source>
</evidence>
<evidence type="ECO:0000256" key="1">
    <source>
        <dbReference type="SAM" id="MobiDB-lite"/>
    </source>
</evidence>
<protein>
    <submittedName>
        <fullName evidence="3">Cytochrome C oxidase subunit II, periplasmic domain protein</fullName>
    </submittedName>
</protein>
<dbReference type="PROSITE" id="PS50857">
    <property type="entry name" value="COX2_CUA"/>
    <property type="match status" value="1"/>
</dbReference>
<feature type="compositionally biased region" description="Basic residues" evidence="1">
    <location>
        <begin position="69"/>
        <end position="82"/>
    </location>
</feature>
<dbReference type="Pfam" id="PF00116">
    <property type="entry name" value="COX2"/>
    <property type="match status" value="1"/>
</dbReference>
<sequence>MPEFLFKRDVMPNPAANNSVNRFQVAEITKTGAFVGRCAEMCGTYHSMMNFEVRWCSPTTSSSILRSAAKGRRTPRRCRRSTSHPPRLPRTPSTPAAGIGTASE</sequence>
<feature type="domain" description="Cytochrome oxidase subunit II copper A binding" evidence="2">
    <location>
        <begin position="1"/>
        <end position="67"/>
    </location>
</feature>
<dbReference type="GO" id="GO:0016020">
    <property type="term" value="C:membrane"/>
    <property type="evidence" value="ECO:0007669"/>
    <property type="project" value="InterPro"/>
</dbReference>
<accession>X8DDK7</accession>
<dbReference type="Gene3D" id="2.60.40.420">
    <property type="entry name" value="Cupredoxins - blue copper proteins"/>
    <property type="match status" value="1"/>
</dbReference>
<organism evidence="3">
    <name type="scientific">Mycobacterium xenopi 4042</name>
    <dbReference type="NCBI Taxonomy" id="1299334"/>
    <lineage>
        <taxon>Bacteria</taxon>
        <taxon>Bacillati</taxon>
        <taxon>Actinomycetota</taxon>
        <taxon>Actinomycetes</taxon>
        <taxon>Mycobacteriales</taxon>
        <taxon>Mycobacteriaceae</taxon>
        <taxon>Mycobacterium</taxon>
    </lineage>
</organism>
<dbReference type="GO" id="GO:0004129">
    <property type="term" value="F:cytochrome-c oxidase activity"/>
    <property type="evidence" value="ECO:0007669"/>
    <property type="project" value="InterPro"/>
</dbReference>
<dbReference type="SUPFAM" id="SSF49503">
    <property type="entry name" value="Cupredoxins"/>
    <property type="match status" value="1"/>
</dbReference>
<dbReference type="InterPro" id="IPR002429">
    <property type="entry name" value="CcO_II-like_C"/>
</dbReference>
<reference evidence="3" key="1">
    <citation type="submission" date="2014-01" db="EMBL/GenBank/DDBJ databases">
        <authorList>
            <person name="Brown-Elliot B."/>
            <person name="Wallace R."/>
            <person name="Lenaerts A."/>
            <person name="Ordway D."/>
            <person name="DeGroote M.A."/>
            <person name="Parker T."/>
            <person name="Sizemore C."/>
            <person name="Tallon L.J."/>
            <person name="Sadzewicz L.K."/>
            <person name="Sengamalay N."/>
            <person name="Fraser C.M."/>
            <person name="Hine E."/>
            <person name="Shefchek K.A."/>
            <person name="Das S.P."/>
            <person name="Tettelin H."/>
        </authorList>
    </citation>
    <scope>NUCLEOTIDE SEQUENCE [LARGE SCALE GENOMIC DNA]</scope>
    <source>
        <strain evidence="3">4042</strain>
    </source>
</reference>
<comment type="caution">
    <text evidence="3">The sequence shown here is derived from an EMBL/GenBank/DDBJ whole genome shotgun (WGS) entry which is preliminary data.</text>
</comment>
<dbReference type="AlphaFoldDB" id="X8DDK7"/>
<proteinExistence type="predicted"/>
<feature type="region of interest" description="Disordered" evidence="1">
    <location>
        <begin position="65"/>
        <end position="104"/>
    </location>
</feature>
<dbReference type="InterPro" id="IPR008972">
    <property type="entry name" value="Cupredoxin"/>
</dbReference>